<dbReference type="Gene3D" id="3.40.50.1820">
    <property type="entry name" value="alpha/beta hydrolase"/>
    <property type="match status" value="1"/>
</dbReference>
<name>B0SV89_CAUSK</name>
<dbReference type="GO" id="GO:0042952">
    <property type="term" value="P:beta-ketoadipate pathway"/>
    <property type="evidence" value="ECO:0007669"/>
    <property type="project" value="InterPro"/>
</dbReference>
<dbReference type="InterPro" id="IPR052512">
    <property type="entry name" value="4CMD/NDH-1_regulator"/>
</dbReference>
<dbReference type="eggNOG" id="COG0596">
    <property type="taxonomic scope" value="Bacteria"/>
</dbReference>
<feature type="domain" description="Carboxymuconolactone decarboxylase-like" evidence="2">
    <location>
        <begin position="303"/>
        <end position="386"/>
    </location>
</feature>
<accession>B0SV89</accession>
<gene>
    <name evidence="3" type="ordered locus">Caul_3853</name>
</gene>
<organism evidence="3">
    <name type="scientific">Caulobacter sp. (strain K31)</name>
    <dbReference type="NCBI Taxonomy" id="366602"/>
    <lineage>
        <taxon>Bacteria</taxon>
        <taxon>Pseudomonadati</taxon>
        <taxon>Pseudomonadota</taxon>
        <taxon>Alphaproteobacteria</taxon>
        <taxon>Caulobacterales</taxon>
        <taxon>Caulobacteraceae</taxon>
        <taxon>Caulobacter</taxon>
    </lineage>
</organism>
<dbReference type="EMBL" id="CP000927">
    <property type="protein sequence ID" value="ABZ72979.1"/>
    <property type="molecule type" value="Genomic_DNA"/>
</dbReference>
<dbReference type="InterPro" id="IPR026968">
    <property type="entry name" value="PcaD/CatD"/>
</dbReference>
<dbReference type="GO" id="GO:0051920">
    <property type="term" value="F:peroxiredoxin activity"/>
    <property type="evidence" value="ECO:0007669"/>
    <property type="project" value="InterPro"/>
</dbReference>
<dbReference type="ESTHER" id="causk-b0sv89">
    <property type="family name" value="Carboxymethylbutenolide_lactonase"/>
</dbReference>
<dbReference type="SUPFAM" id="SSF69118">
    <property type="entry name" value="AhpD-like"/>
    <property type="match status" value="1"/>
</dbReference>
<dbReference type="InterPro" id="IPR029032">
    <property type="entry name" value="AhpD-like"/>
</dbReference>
<sequence length="396" mass="41569">MAFATHDGARIYWRLDGAADKPALVLLNSIGTDMGLYDAAAPLLLADFRLLRIDTRGHGASDAPAVDYTLDQLAGDALAAMDAAGLATASVVGVSLGGMVAMALALKAPERVEGLVLACTSAAMDVAAWTARIATVRAEGMAAIAEMALGRFFSEPFRGQHPATVETVRAGLLAMSPDGYSGCGAAIRDMDLLARISAITAPTLVIGGRKDVSTPFEGNGDRIVAAIPGATSAMLDTAHLPSLEDPTAFAGAVRSFLASTRDGSGVSAAADVLFEAGLVHRRKVLGDAWVDRSLAKRTPFTADYQAMITRYAWNEIWGRPGLDHRTRRLLVLAICASLARWEEFRLHVRAGLEQGGFTQDELKEVLMQTAIYAGVPAANTAFTEAAEIIAELGGAD</sequence>
<evidence type="ECO:0000259" key="1">
    <source>
        <dbReference type="Pfam" id="PF00561"/>
    </source>
</evidence>
<proteinExistence type="predicted"/>
<dbReference type="PANTHER" id="PTHR33570:SF2">
    <property type="entry name" value="CARBOXYMUCONOLACTONE DECARBOXYLASE-LIKE DOMAIN-CONTAINING PROTEIN"/>
    <property type="match status" value="1"/>
</dbReference>
<dbReference type="AlphaFoldDB" id="B0SV89"/>
<dbReference type="eggNOG" id="COG0599">
    <property type="taxonomic scope" value="Bacteria"/>
</dbReference>
<dbReference type="InterPro" id="IPR029058">
    <property type="entry name" value="AB_hydrolase_fold"/>
</dbReference>
<dbReference type="InterPro" id="IPR003779">
    <property type="entry name" value="CMD-like"/>
</dbReference>
<reference evidence="3" key="1">
    <citation type="submission" date="2008-01" db="EMBL/GenBank/DDBJ databases">
        <title>Complete sequence of chromosome of Caulobacter sp. K31.</title>
        <authorList>
            <consortium name="US DOE Joint Genome Institute"/>
            <person name="Copeland A."/>
            <person name="Lucas S."/>
            <person name="Lapidus A."/>
            <person name="Barry K."/>
            <person name="Glavina del Rio T."/>
            <person name="Dalin E."/>
            <person name="Tice H."/>
            <person name="Pitluck S."/>
            <person name="Bruce D."/>
            <person name="Goodwin L."/>
            <person name="Thompson L.S."/>
            <person name="Brettin T."/>
            <person name="Detter J.C."/>
            <person name="Han C."/>
            <person name="Schmutz J."/>
            <person name="Larimer F."/>
            <person name="Land M."/>
            <person name="Hauser L."/>
            <person name="Kyrpides N."/>
            <person name="Kim E."/>
            <person name="Stephens C."/>
            <person name="Richardson P."/>
        </authorList>
    </citation>
    <scope>NUCLEOTIDE SEQUENCE [LARGE SCALE GENOMIC DNA]</scope>
    <source>
        <strain evidence="3">K31</strain>
    </source>
</reference>
<dbReference type="GO" id="GO:0047570">
    <property type="term" value="F:3-oxoadipate enol-lactonase activity"/>
    <property type="evidence" value="ECO:0007669"/>
    <property type="project" value="InterPro"/>
</dbReference>
<evidence type="ECO:0000313" key="3">
    <source>
        <dbReference type="EMBL" id="ABZ72979.1"/>
    </source>
</evidence>
<dbReference type="InterPro" id="IPR000073">
    <property type="entry name" value="AB_hydrolase_1"/>
</dbReference>
<evidence type="ECO:0000259" key="2">
    <source>
        <dbReference type="Pfam" id="PF02627"/>
    </source>
</evidence>
<dbReference type="PANTHER" id="PTHR33570">
    <property type="entry name" value="4-CARBOXYMUCONOLACTONE DECARBOXYLASE FAMILY PROTEIN"/>
    <property type="match status" value="1"/>
</dbReference>
<dbReference type="Pfam" id="PF00561">
    <property type="entry name" value="Abhydrolase_1"/>
    <property type="match status" value="1"/>
</dbReference>
<dbReference type="PRINTS" id="PR00111">
    <property type="entry name" value="ABHYDROLASE"/>
</dbReference>
<dbReference type="HOGENOM" id="CLU_020336_54_1_5"/>
<dbReference type="Pfam" id="PF02627">
    <property type="entry name" value="CMD"/>
    <property type="match status" value="1"/>
</dbReference>
<dbReference type="KEGG" id="cak:Caul_3853"/>
<feature type="domain" description="AB hydrolase-1" evidence="1">
    <location>
        <begin position="22"/>
        <end position="245"/>
    </location>
</feature>
<dbReference type="STRING" id="366602.Caul_3853"/>
<protein>
    <submittedName>
        <fullName evidence="3">3-oxoadipate enol-lactonase</fullName>
    </submittedName>
</protein>
<dbReference type="SUPFAM" id="SSF53474">
    <property type="entry name" value="alpha/beta-Hydrolases"/>
    <property type="match status" value="1"/>
</dbReference>
<dbReference type="NCBIfam" id="TIGR02427">
    <property type="entry name" value="protocat_pcaD"/>
    <property type="match status" value="1"/>
</dbReference>
<dbReference type="Gene3D" id="1.20.1290.10">
    <property type="entry name" value="AhpD-like"/>
    <property type="match status" value="1"/>
</dbReference>
<dbReference type="OrthoDB" id="9801400at2"/>